<dbReference type="GO" id="GO:0005886">
    <property type="term" value="C:plasma membrane"/>
    <property type="evidence" value="ECO:0007669"/>
    <property type="project" value="TreeGrafter"/>
</dbReference>
<sequence>MSSPTLDRESRRLSRNNITGSSEQITRSKSKSPTPGSSLSQGDYECTEAHYHRAYSPLISGAVSSAKVPHIELNVENDDGNVDKEDIEIGVQKVEILTHTWTRRGLHLAYCGLFLVAFIASLGAQVTSLLTPFATSEFHVHSLVATVQVVQGILFAVVNAPMAKIANTFGRLEAFVLAIGFIAIGYLQMCLAGGVASYASAQIFSASGTTGLLVLQQIFVADTTDLLNRALFSVLPDTPFLVTVWMGPWLADFATEHFTWRAGYGIWVLLVPLSASPLLVTLFQSQRRARRLGLVTRYSWVGKSAITVLRSISSALDILGILLLSAGCALVLIPLTLSSTLAMHWHDPRIPSMLAAGTVVLIIFVYWEIRVGAAAGANSDDNSHRKPLLSLRVLKNRTVRCGCITIFFYNMAYNIFQPYFFSYLMVSRDTNTDSAGKIVQIFSFAATISGILASFLMKHSSRYKQWLLIGIPIYQLGIFSMHFSRLPTSPTAVVALSQALAGVGGGMLSLASQVGVQASCNQSDVAVATALFLTVFSLGSAVGAAISGAIWTSLLPSQLTKYVPESILDQVPDIYADFGYARRMFPDLDSPERHAIIYAYKDIMALLIWIAVTVTLPCVIASCFMTEYNLEELSKLLTASRAQNVHTYGNVSHDAADYQSGQVNTPIVIGSHARRSIDGDAVLMLSSDEEEDVLGAGVGVMMSRNDVMQDQLRVGKRRLR</sequence>
<proteinExistence type="inferred from homology"/>
<keyword evidence="4 7" id="KW-1133">Transmembrane helix</keyword>
<feature type="transmembrane region" description="Helical" evidence="7">
    <location>
        <begin position="466"/>
        <end position="483"/>
    </location>
</feature>
<feature type="compositionally biased region" description="Basic and acidic residues" evidence="6">
    <location>
        <begin position="1"/>
        <end position="12"/>
    </location>
</feature>
<dbReference type="GO" id="GO:0022857">
    <property type="term" value="F:transmembrane transporter activity"/>
    <property type="evidence" value="ECO:0007669"/>
    <property type="project" value="InterPro"/>
</dbReference>
<comment type="similarity">
    <text evidence="2">Belongs to the major facilitator superfamily.</text>
</comment>
<feature type="compositionally biased region" description="Polar residues" evidence="6">
    <location>
        <begin position="15"/>
        <end position="41"/>
    </location>
</feature>
<dbReference type="InterPro" id="IPR011701">
    <property type="entry name" value="MFS"/>
</dbReference>
<reference evidence="8 9" key="1">
    <citation type="journal article" date="2016" name="Proc. Natl. Acad. Sci. U.S.A.">
        <title>Comparative genomics of biotechnologically important yeasts.</title>
        <authorList>
            <person name="Riley R."/>
            <person name="Haridas S."/>
            <person name="Wolfe K.H."/>
            <person name="Lopes M.R."/>
            <person name="Hittinger C.T."/>
            <person name="Goeker M."/>
            <person name="Salamov A.A."/>
            <person name="Wisecaver J.H."/>
            <person name="Long T.M."/>
            <person name="Calvey C.H."/>
            <person name="Aerts A.L."/>
            <person name="Barry K.W."/>
            <person name="Choi C."/>
            <person name="Clum A."/>
            <person name="Coughlan A.Y."/>
            <person name="Deshpande S."/>
            <person name="Douglass A.P."/>
            <person name="Hanson S.J."/>
            <person name="Klenk H.-P."/>
            <person name="LaButti K.M."/>
            <person name="Lapidus A."/>
            <person name="Lindquist E.A."/>
            <person name="Lipzen A.M."/>
            <person name="Meier-Kolthoff J.P."/>
            <person name="Ohm R.A."/>
            <person name="Otillar R.P."/>
            <person name="Pangilinan J.L."/>
            <person name="Peng Y."/>
            <person name="Rokas A."/>
            <person name="Rosa C.A."/>
            <person name="Scheuner C."/>
            <person name="Sibirny A.A."/>
            <person name="Slot J.C."/>
            <person name="Stielow J.B."/>
            <person name="Sun H."/>
            <person name="Kurtzman C.P."/>
            <person name="Blackwell M."/>
            <person name="Grigoriev I.V."/>
            <person name="Jeffries T.W."/>
        </authorList>
    </citation>
    <scope>NUCLEOTIDE SEQUENCE [LARGE SCALE GENOMIC DNA]</scope>
    <source>
        <strain evidence="8 9">NRRL Y-11557</strain>
    </source>
</reference>
<dbReference type="AlphaFoldDB" id="A0A1E3Q832"/>
<dbReference type="EMBL" id="KV454293">
    <property type="protein sequence ID" value="ODQ73654.1"/>
    <property type="molecule type" value="Genomic_DNA"/>
</dbReference>
<feature type="transmembrane region" description="Helical" evidence="7">
    <location>
        <begin position="349"/>
        <end position="367"/>
    </location>
</feature>
<dbReference type="OrthoDB" id="4078873at2759"/>
<feature type="transmembrane region" description="Helical" evidence="7">
    <location>
        <begin position="138"/>
        <end position="160"/>
    </location>
</feature>
<dbReference type="Gene3D" id="1.20.1250.20">
    <property type="entry name" value="MFS general substrate transporter like domains"/>
    <property type="match status" value="2"/>
</dbReference>
<dbReference type="STRING" id="675824.A0A1E3Q832"/>
<dbReference type="PANTHER" id="PTHR23501">
    <property type="entry name" value="MAJOR FACILITATOR SUPERFAMILY"/>
    <property type="match status" value="1"/>
</dbReference>
<organism evidence="8 9">
    <name type="scientific">Lipomyces starkeyi NRRL Y-11557</name>
    <dbReference type="NCBI Taxonomy" id="675824"/>
    <lineage>
        <taxon>Eukaryota</taxon>
        <taxon>Fungi</taxon>
        <taxon>Dikarya</taxon>
        <taxon>Ascomycota</taxon>
        <taxon>Saccharomycotina</taxon>
        <taxon>Lipomycetes</taxon>
        <taxon>Lipomycetales</taxon>
        <taxon>Lipomycetaceae</taxon>
        <taxon>Lipomyces</taxon>
    </lineage>
</organism>
<evidence type="ECO:0008006" key="10">
    <source>
        <dbReference type="Google" id="ProtNLM"/>
    </source>
</evidence>
<feature type="transmembrane region" description="Helical" evidence="7">
    <location>
        <begin position="262"/>
        <end position="283"/>
    </location>
</feature>
<evidence type="ECO:0000256" key="1">
    <source>
        <dbReference type="ARBA" id="ARBA00004141"/>
    </source>
</evidence>
<dbReference type="SUPFAM" id="SSF103473">
    <property type="entry name" value="MFS general substrate transporter"/>
    <property type="match status" value="1"/>
</dbReference>
<dbReference type="Proteomes" id="UP000094385">
    <property type="component" value="Unassembled WGS sequence"/>
</dbReference>
<feature type="transmembrane region" description="Helical" evidence="7">
    <location>
        <begin position="528"/>
        <end position="551"/>
    </location>
</feature>
<evidence type="ECO:0000256" key="5">
    <source>
        <dbReference type="ARBA" id="ARBA00023136"/>
    </source>
</evidence>
<dbReference type="Pfam" id="PF07690">
    <property type="entry name" value="MFS_1"/>
    <property type="match status" value="1"/>
</dbReference>
<dbReference type="InterPro" id="IPR036259">
    <property type="entry name" value="MFS_trans_sf"/>
</dbReference>
<evidence type="ECO:0000256" key="6">
    <source>
        <dbReference type="SAM" id="MobiDB-lite"/>
    </source>
</evidence>
<feature type="transmembrane region" description="Helical" evidence="7">
    <location>
        <begin position="438"/>
        <end position="457"/>
    </location>
</feature>
<accession>A0A1E3Q832</accession>
<evidence type="ECO:0000313" key="9">
    <source>
        <dbReference type="Proteomes" id="UP000094385"/>
    </source>
</evidence>
<protein>
    <recommendedName>
        <fullName evidence="10">Major facilitator superfamily (MFS) profile domain-containing protein</fullName>
    </recommendedName>
</protein>
<comment type="subcellular location">
    <subcellularLocation>
        <location evidence="1">Membrane</location>
        <topology evidence="1">Multi-pass membrane protein</topology>
    </subcellularLocation>
</comment>
<evidence type="ECO:0000313" key="8">
    <source>
        <dbReference type="EMBL" id="ODQ73654.1"/>
    </source>
</evidence>
<evidence type="ECO:0000256" key="3">
    <source>
        <dbReference type="ARBA" id="ARBA00022692"/>
    </source>
</evidence>
<feature type="transmembrane region" description="Helical" evidence="7">
    <location>
        <begin position="195"/>
        <end position="215"/>
    </location>
</feature>
<gene>
    <name evidence="8" type="ORF">LIPSTDRAFT_27120</name>
</gene>
<feature type="transmembrane region" description="Helical" evidence="7">
    <location>
        <begin position="108"/>
        <end position="126"/>
    </location>
</feature>
<feature type="transmembrane region" description="Helical" evidence="7">
    <location>
        <begin position="227"/>
        <end position="250"/>
    </location>
</feature>
<evidence type="ECO:0000256" key="7">
    <source>
        <dbReference type="SAM" id="Phobius"/>
    </source>
</evidence>
<feature type="region of interest" description="Disordered" evidence="6">
    <location>
        <begin position="1"/>
        <end position="43"/>
    </location>
</feature>
<feature type="transmembrane region" description="Helical" evidence="7">
    <location>
        <begin position="172"/>
        <end position="189"/>
    </location>
</feature>
<feature type="transmembrane region" description="Helical" evidence="7">
    <location>
        <begin position="401"/>
        <end position="426"/>
    </location>
</feature>
<feature type="transmembrane region" description="Helical" evidence="7">
    <location>
        <begin position="495"/>
        <end position="516"/>
    </location>
</feature>
<keyword evidence="3 7" id="KW-0812">Transmembrane</keyword>
<keyword evidence="9" id="KW-1185">Reference proteome</keyword>
<dbReference type="PANTHER" id="PTHR23501:SF87">
    <property type="entry name" value="SIDEROPHORE IRON TRANSPORTER 2"/>
    <property type="match status" value="1"/>
</dbReference>
<name>A0A1E3Q832_LIPST</name>
<keyword evidence="5 7" id="KW-0472">Membrane</keyword>
<feature type="transmembrane region" description="Helical" evidence="7">
    <location>
        <begin position="318"/>
        <end position="337"/>
    </location>
</feature>
<evidence type="ECO:0000256" key="4">
    <source>
        <dbReference type="ARBA" id="ARBA00022989"/>
    </source>
</evidence>
<feature type="transmembrane region" description="Helical" evidence="7">
    <location>
        <begin position="603"/>
        <end position="625"/>
    </location>
</feature>
<evidence type="ECO:0000256" key="2">
    <source>
        <dbReference type="ARBA" id="ARBA00008335"/>
    </source>
</evidence>